<comment type="subcellular location">
    <subcellularLocation>
        <location evidence="1">Nucleus</location>
    </subcellularLocation>
</comment>
<keyword evidence="5" id="KW-0539">Nucleus</keyword>
<evidence type="ECO:0000256" key="2">
    <source>
        <dbReference type="ARBA" id="ARBA00022664"/>
    </source>
</evidence>
<organism evidence="7 8">
    <name type="scientific">Gnathostoma spinigerum</name>
    <dbReference type="NCBI Taxonomy" id="75299"/>
    <lineage>
        <taxon>Eukaryota</taxon>
        <taxon>Metazoa</taxon>
        <taxon>Ecdysozoa</taxon>
        <taxon>Nematoda</taxon>
        <taxon>Chromadorea</taxon>
        <taxon>Rhabditida</taxon>
        <taxon>Spirurina</taxon>
        <taxon>Gnathostomatomorpha</taxon>
        <taxon>Gnathostomatoidea</taxon>
        <taxon>Gnathostomatidae</taxon>
        <taxon>Gnathostoma</taxon>
    </lineage>
</organism>
<protein>
    <submittedName>
        <fullName evidence="7">Uncharacterized protein</fullName>
    </submittedName>
</protein>
<reference evidence="7 8" key="1">
    <citation type="submission" date="2024-08" db="EMBL/GenBank/DDBJ databases">
        <title>Gnathostoma spinigerum genome.</title>
        <authorList>
            <person name="Gonzalez-Bertolin B."/>
            <person name="Monzon S."/>
            <person name="Zaballos A."/>
            <person name="Jimenez P."/>
            <person name="Dekumyoy P."/>
            <person name="Varona S."/>
            <person name="Cuesta I."/>
            <person name="Sumanam S."/>
            <person name="Adisakwattana P."/>
            <person name="Gasser R.B."/>
            <person name="Hernandez-Gonzalez A."/>
            <person name="Young N.D."/>
            <person name="Perteguer M.J."/>
        </authorList>
    </citation>
    <scope>NUCLEOTIDE SEQUENCE [LARGE SCALE GENOMIC DNA]</scope>
    <source>
        <strain evidence="7">AL3</strain>
        <tissue evidence="7">Liver</tissue>
    </source>
</reference>
<keyword evidence="4" id="KW-0508">mRNA splicing</keyword>
<keyword evidence="3" id="KW-0677">Repeat</keyword>
<name>A0ABD6EE24_9BILA</name>
<evidence type="ECO:0000313" key="7">
    <source>
        <dbReference type="EMBL" id="MFH4978254.1"/>
    </source>
</evidence>
<dbReference type="GO" id="GO:0005634">
    <property type="term" value="C:nucleus"/>
    <property type="evidence" value="ECO:0007669"/>
    <property type="project" value="UniProtKB-SubCell"/>
</dbReference>
<keyword evidence="8" id="KW-1185">Reference proteome</keyword>
<accession>A0ABD6EE24</accession>
<dbReference type="PANTHER" id="PTHR17204">
    <property type="entry name" value="PRE-MRNA PROCESSING PROTEIN PRP39-RELATED"/>
    <property type="match status" value="1"/>
</dbReference>
<dbReference type="Pfam" id="PF23241">
    <property type="entry name" value="HAT_PRP39_C"/>
    <property type="match status" value="1"/>
</dbReference>
<dbReference type="GO" id="GO:0006397">
    <property type="term" value="P:mRNA processing"/>
    <property type="evidence" value="ECO:0007669"/>
    <property type="project" value="UniProtKB-KW"/>
</dbReference>
<dbReference type="InterPro" id="IPR011990">
    <property type="entry name" value="TPR-like_helical_dom_sf"/>
</dbReference>
<dbReference type="Proteomes" id="UP001608902">
    <property type="component" value="Unassembled WGS sequence"/>
</dbReference>
<dbReference type="SUPFAM" id="SSF48452">
    <property type="entry name" value="TPR-like"/>
    <property type="match status" value="1"/>
</dbReference>
<dbReference type="PANTHER" id="PTHR17204:SF5">
    <property type="entry name" value="PRE-MRNA-PROCESSING FACTOR 39"/>
    <property type="match status" value="1"/>
</dbReference>
<evidence type="ECO:0000313" key="8">
    <source>
        <dbReference type="Proteomes" id="UP001608902"/>
    </source>
</evidence>
<sequence>MHLKVISHLILQYARYLDGTGESARALRVLHRAAGIHLPNSPTIHLAYSALEEKYGNYESASNILADFDHRHPGYAIIALRRIGIDRRFAQKHAGDKEGSDYSDVISRFERLIHNPQTPRRLSSFYALKLARFHLKVRNDRRLCEKIVRDALNRDKDNTQLFLMLVDLAFTSPSYKESDVIAALDFALASEDLSDEDKLKFSQRKLDFLEDLGSDISELQDHLEFHAKLQESIGCGQSTPKRKTDMSPLGEPLDKRSRSTSYIAPQILPQQQLPAYGTVAPAYQFSPTVIPYYYSSQQTLQQTTQTSSTIPQLQQTY</sequence>
<feature type="region of interest" description="Disordered" evidence="6">
    <location>
        <begin position="236"/>
        <end position="256"/>
    </location>
</feature>
<evidence type="ECO:0000256" key="3">
    <source>
        <dbReference type="ARBA" id="ARBA00022737"/>
    </source>
</evidence>
<dbReference type="InterPro" id="IPR059164">
    <property type="entry name" value="HAT_PRP39_C"/>
</dbReference>
<comment type="caution">
    <text evidence="7">The sequence shown here is derived from an EMBL/GenBank/DDBJ whole genome shotgun (WGS) entry which is preliminary data.</text>
</comment>
<dbReference type="Gene3D" id="1.25.40.10">
    <property type="entry name" value="Tetratricopeptide repeat domain"/>
    <property type="match status" value="1"/>
</dbReference>
<evidence type="ECO:0000256" key="4">
    <source>
        <dbReference type="ARBA" id="ARBA00023187"/>
    </source>
</evidence>
<keyword evidence="2" id="KW-0507">mRNA processing</keyword>
<proteinExistence type="predicted"/>
<dbReference type="GO" id="GO:0008380">
    <property type="term" value="P:RNA splicing"/>
    <property type="evidence" value="ECO:0007669"/>
    <property type="project" value="UniProtKB-KW"/>
</dbReference>
<gene>
    <name evidence="7" type="ORF">AB6A40_004963</name>
</gene>
<dbReference type="EMBL" id="JBGFUD010003024">
    <property type="protein sequence ID" value="MFH4978254.1"/>
    <property type="molecule type" value="Genomic_DNA"/>
</dbReference>
<evidence type="ECO:0000256" key="1">
    <source>
        <dbReference type="ARBA" id="ARBA00004123"/>
    </source>
</evidence>
<evidence type="ECO:0000256" key="5">
    <source>
        <dbReference type="ARBA" id="ARBA00023242"/>
    </source>
</evidence>
<dbReference type="AlphaFoldDB" id="A0ABD6EE24"/>
<evidence type="ECO:0000256" key="6">
    <source>
        <dbReference type="SAM" id="MobiDB-lite"/>
    </source>
</evidence>